<accession>A0A8H6HZ74</accession>
<keyword evidence="2" id="KW-0812">Transmembrane</keyword>
<comment type="caution">
    <text evidence="3">The sequence shown here is derived from an EMBL/GenBank/DDBJ whole genome shotgun (WGS) entry which is preliminary data.</text>
</comment>
<dbReference type="EMBL" id="JACGCI010000029">
    <property type="protein sequence ID" value="KAF6755651.1"/>
    <property type="molecule type" value="Genomic_DNA"/>
</dbReference>
<keyword evidence="4" id="KW-1185">Reference proteome</keyword>
<feature type="region of interest" description="Disordered" evidence="1">
    <location>
        <begin position="1"/>
        <end position="42"/>
    </location>
</feature>
<evidence type="ECO:0000313" key="4">
    <source>
        <dbReference type="Proteomes" id="UP000521943"/>
    </source>
</evidence>
<proteinExistence type="predicted"/>
<gene>
    <name evidence="3" type="ORF">DFP72DRAFT_1169483</name>
</gene>
<evidence type="ECO:0000256" key="2">
    <source>
        <dbReference type="SAM" id="Phobius"/>
    </source>
</evidence>
<protein>
    <submittedName>
        <fullName evidence="3">Uncharacterized protein</fullName>
    </submittedName>
</protein>
<organism evidence="3 4">
    <name type="scientific">Ephemerocybe angulata</name>
    <dbReference type="NCBI Taxonomy" id="980116"/>
    <lineage>
        <taxon>Eukaryota</taxon>
        <taxon>Fungi</taxon>
        <taxon>Dikarya</taxon>
        <taxon>Basidiomycota</taxon>
        <taxon>Agaricomycotina</taxon>
        <taxon>Agaricomycetes</taxon>
        <taxon>Agaricomycetidae</taxon>
        <taxon>Agaricales</taxon>
        <taxon>Agaricineae</taxon>
        <taxon>Psathyrellaceae</taxon>
        <taxon>Ephemerocybe</taxon>
    </lineage>
</organism>
<sequence>MSSPHRPFLLQSNSRGSSTIRSLKPDNVPQTPGPPAYPGFRLSRGALDPEAERATSAPSTTTAMPVAGWRSRWAAFRDRYPPKYIALSMLLIVVFLALIVVAVVLMKEYNKNPAGKARKAVVF</sequence>
<keyword evidence="2" id="KW-1133">Transmembrane helix</keyword>
<feature type="compositionally biased region" description="Polar residues" evidence="1">
    <location>
        <begin position="10"/>
        <end position="21"/>
    </location>
</feature>
<evidence type="ECO:0000313" key="3">
    <source>
        <dbReference type="EMBL" id="KAF6755651.1"/>
    </source>
</evidence>
<keyword evidence="2" id="KW-0472">Membrane</keyword>
<dbReference type="AlphaFoldDB" id="A0A8H6HZ74"/>
<reference evidence="3 4" key="1">
    <citation type="submission" date="2020-07" db="EMBL/GenBank/DDBJ databases">
        <title>Comparative genomics of pyrophilous fungi reveals a link between fire events and developmental genes.</title>
        <authorList>
            <consortium name="DOE Joint Genome Institute"/>
            <person name="Steindorff A.S."/>
            <person name="Carver A."/>
            <person name="Calhoun S."/>
            <person name="Stillman K."/>
            <person name="Liu H."/>
            <person name="Lipzen A."/>
            <person name="Pangilinan J."/>
            <person name="Labutti K."/>
            <person name="Bruns T.D."/>
            <person name="Grigoriev I.V."/>
        </authorList>
    </citation>
    <scope>NUCLEOTIDE SEQUENCE [LARGE SCALE GENOMIC DNA]</scope>
    <source>
        <strain evidence="3 4">CBS 144469</strain>
    </source>
</reference>
<name>A0A8H6HZ74_9AGAR</name>
<evidence type="ECO:0000256" key="1">
    <source>
        <dbReference type="SAM" id="MobiDB-lite"/>
    </source>
</evidence>
<feature type="transmembrane region" description="Helical" evidence="2">
    <location>
        <begin position="84"/>
        <end position="106"/>
    </location>
</feature>
<dbReference type="Proteomes" id="UP000521943">
    <property type="component" value="Unassembled WGS sequence"/>
</dbReference>